<reference evidence="2" key="1">
    <citation type="journal article" date="2016" name="Nat. Biotechnol.">
        <title>Sequencing wild and cultivated cassava and related species reveals extensive interspecific hybridization and genetic diversity.</title>
        <authorList>
            <person name="Bredeson J.V."/>
            <person name="Lyons J.B."/>
            <person name="Prochnik S.E."/>
            <person name="Wu G.A."/>
            <person name="Ha C.M."/>
            <person name="Edsinger-Gonzales E."/>
            <person name="Grimwood J."/>
            <person name="Schmutz J."/>
            <person name="Rabbi I.Y."/>
            <person name="Egesi C."/>
            <person name="Nauluvula P."/>
            <person name="Lebot V."/>
            <person name="Ndunguru J."/>
            <person name="Mkamilo G."/>
            <person name="Bart R.S."/>
            <person name="Setter T.L."/>
            <person name="Gleadow R.M."/>
            <person name="Kulakow P."/>
            <person name="Ferguson M.E."/>
            <person name="Rounsley S."/>
            <person name="Rokhsar D.S."/>
        </authorList>
    </citation>
    <scope>NUCLEOTIDE SEQUENCE [LARGE SCALE GENOMIC DNA]</scope>
    <source>
        <strain evidence="2">cv. AM560-2</strain>
    </source>
</reference>
<keyword evidence="2" id="KW-1185">Reference proteome</keyword>
<dbReference type="Proteomes" id="UP000091857">
    <property type="component" value="Chromosome 6"/>
</dbReference>
<proteinExistence type="predicted"/>
<evidence type="ECO:0000313" key="2">
    <source>
        <dbReference type="Proteomes" id="UP000091857"/>
    </source>
</evidence>
<accession>A0ACB7HL09</accession>
<gene>
    <name evidence="1" type="ORF">MANES_06G140200v8</name>
</gene>
<comment type="caution">
    <text evidence="1">The sequence shown here is derived from an EMBL/GenBank/DDBJ whole genome shotgun (WGS) entry which is preliminary data.</text>
</comment>
<protein>
    <submittedName>
        <fullName evidence="1">Uncharacterized protein</fullName>
    </submittedName>
</protein>
<sequence>MIPISFLRSPILNLSLLSIYGCFCFFSIYQFSYLSLHRLSSHTQLVRAHRGQRYRNLDPNCYKEGNSIFERSANWASTAAVSSRSQSP</sequence>
<organism evidence="1 2">
    <name type="scientific">Manihot esculenta</name>
    <name type="common">Cassava</name>
    <name type="synonym">Jatropha manihot</name>
    <dbReference type="NCBI Taxonomy" id="3983"/>
    <lineage>
        <taxon>Eukaryota</taxon>
        <taxon>Viridiplantae</taxon>
        <taxon>Streptophyta</taxon>
        <taxon>Embryophyta</taxon>
        <taxon>Tracheophyta</taxon>
        <taxon>Spermatophyta</taxon>
        <taxon>Magnoliopsida</taxon>
        <taxon>eudicotyledons</taxon>
        <taxon>Gunneridae</taxon>
        <taxon>Pentapetalae</taxon>
        <taxon>rosids</taxon>
        <taxon>fabids</taxon>
        <taxon>Malpighiales</taxon>
        <taxon>Euphorbiaceae</taxon>
        <taxon>Crotonoideae</taxon>
        <taxon>Manihoteae</taxon>
        <taxon>Manihot</taxon>
    </lineage>
</organism>
<evidence type="ECO:0000313" key="1">
    <source>
        <dbReference type="EMBL" id="KAG8652836.1"/>
    </source>
</evidence>
<name>A0ACB7HL09_MANES</name>
<dbReference type="EMBL" id="CM004392">
    <property type="protein sequence ID" value="KAG8652836.1"/>
    <property type="molecule type" value="Genomic_DNA"/>
</dbReference>